<accession>A0ABC9U5Z8</accession>
<evidence type="ECO:0000313" key="1">
    <source>
        <dbReference type="EMBL" id="ESM24603.1"/>
    </source>
</evidence>
<comment type="caution">
    <text evidence="1">The sequence shown here is derived from an EMBL/GenBank/DDBJ whole genome shotgun (WGS) entry which is preliminary data.</text>
</comment>
<reference evidence="2" key="1">
    <citation type="submission" date="2013-09" db="EMBL/GenBank/DDBJ databases">
        <title>The Genome Sequence of Enterobacter cloacae BWH 31.</title>
        <authorList>
            <consortium name="The Broad Institute Genomics Platform"/>
            <consortium name="The Broad Institute Genome Sequencing Center for Infectious Disease"/>
            <person name="Murphy C."/>
            <person name="Cosimi L."/>
            <person name="Cerqueira G."/>
            <person name="Feldgarden M."/>
            <person name="Hung D."/>
            <person name="Onderdonk A.B."/>
            <person name="Ferraro M.J."/>
            <person name="Hooper D."/>
            <person name="Dekker J."/>
            <person name="O'Brien T."/>
            <person name="Huang S."/>
            <person name="Quan V."/>
            <person name="Ernst C."/>
            <person name="Delaney M."/>
            <person name="DuBois A."/>
            <person name="Young S.K."/>
            <person name="Zeng Q."/>
            <person name="Gargeya S."/>
            <person name="Fitzgerald M."/>
            <person name="Abouelleil A."/>
            <person name="Alvarado L."/>
            <person name="Berlin A.M."/>
            <person name="Chapman S.B."/>
            <person name="Gainer-Dewar J."/>
            <person name="Goldberg J."/>
            <person name="Gnerre S."/>
            <person name="Griggs A."/>
            <person name="Gujja S."/>
            <person name="Hansen M."/>
            <person name="Howarth C."/>
            <person name="Imamovic A."/>
            <person name="Ireland A."/>
            <person name="Larimer J."/>
            <person name="McCowan C."/>
            <person name="Murphy C."/>
            <person name="Pearson M."/>
            <person name="Poon T.W."/>
            <person name="Priest M."/>
            <person name="Roberts A."/>
            <person name="Saif S."/>
            <person name="Shea T."/>
            <person name="Sykes S."/>
            <person name="Wortman J."/>
            <person name="Nusbaum C."/>
            <person name="Birren B."/>
        </authorList>
    </citation>
    <scope>NUCLEOTIDE SEQUENCE [LARGE SCALE GENOMIC DNA]</scope>
    <source>
        <strain evidence="2">BWH 31</strain>
    </source>
</reference>
<organism evidence="1 2">
    <name type="scientific">Enterobacter asburiae</name>
    <dbReference type="NCBI Taxonomy" id="61645"/>
    <lineage>
        <taxon>Bacteria</taxon>
        <taxon>Pseudomonadati</taxon>
        <taxon>Pseudomonadota</taxon>
        <taxon>Gammaproteobacteria</taxon>
        <taxon>Enterobacterales</taxon>
        <taxon>Enterobacteriaceae</taxon>
        <taxon>Enterobacter</taxon>
        <taxon>Enterobacter cloacae complex</taxon>
    </lineage>
</organism>
<proteinExistence type="predicted"/>
<dbReference type="AlphaFoldDB" id="A0ABC9U5Z8"/>
<dbReference type="EMBL" id="AYIP01000026">
    <property type="protein sequence ID" value="ESM24603.1"/>
    <property type="molecule type" value="Genomic_DNA"/>
</dbReference>
<dbReference type="Proteomes" id="UP000017391">
    <property type="component" value="Unassembled WGS sequence"/>
</dbReference>
<evidence type="ECO:0000313" key="2">
    <source>
        <dbReference type="Proteomes" id="UP000017391"/>
    </source>
</evidence>
<gene>
    <name evidence="1" type="ORF">L402_04980</name>
</gene>
<dbReference type="RefSeq" id="WP_023311712.1">
    <property type="nucleotide sequence ID" value="NZ_JAJBHZ010000005.1"/>
</dbReference>
<sequence length="45" mass="5066">MHENNITLLCNEAERLLQLNISLLQKMVDEPNFLVESGNGANLLI</sequence>
<protein>
    <submittedName>
        <fullName evidence="1">Uncharacterized protein</fullName>
    </submittedName>
</protein>
<name>A0ABC9U5Z8_ENTAS</name>